<dbReference type="OrthoDB" id="2187529at2759"/>
<dbReference type="VEuPathDB" id="MicrosporidiaDB:NEDG_01617"/>
<name>A0A177EGV8_9MICR</name>
<comment type="caution">
    <text evidence="1">The sequence shown here is derived from an EMBL/GenBank/DDBJ whole genome shotgun (WGS) entry which is preliminary data.</text>
</comment>
<organism evidence="1 2">
    <name type="scientific">Nematocida displodere</name>
    <dbReference type="NCBI Taxonomy" id="1805483"/>
    <lineage>
        <taxon>Eukaryota</taxon>
        <taxon>Fungi</taxon>
        <taxon>Fungi incertae sedis</taxon>
        <taxon>Microsporidia</taxon>
        <taxon>Nematocida</taxon>
    </lineage>
</organism>
<dbReference type="EMBL" id="LTDL01000021">
    <property type="protein sequence ID" value="OAG31204.1"/>
    <property type="molecule type" value="Genomic_DNA"/>
</dbReference>
<reference evidence="1 2" key="1">
    <citation type="submission" date="2016-02" db="EMBL/GenBank/DDBJ databases">
        <title>Discovery of a natural microsporidian pathogen with a broad tissue tropism in Caenorhabditis elegans.</title>
        <authorList>
            <person name="Luallen R.J."/>
            <person name="Reinke A.W."/>
            <person name="Tong L."/>
            <person name="Botts M.R."/>
            <person name="Felix M.-A."/>
            <person name="Troemel E.R."/>
        </authorList>
    </citation>
    <scope>NUCLEOTIDE SEQUENCE [LARGE SCALE GENOMIC DNA]</scope>
    <source>
        <strain evidence="1 2">JUm2807</strain>
    </source>
</reference>
<proteinExistence type="predicted"/>
<dbReference type="GeneID" id="93647967"/>
<dbReference type="Proteomes" id="UP000185944">
    <property type="component" value="Unassembled WGS sequence"/>
</dbReference>
<gene>
    <name evidence="1" type="ORF">NEDG_01617</name>
</gene>
<dbReference type="RefSeq" id="XP_067544925.1">
    <property type="nucleotide sequence ID" value="XM_067689035.1"/>
</dbReference>
<evidence type="ECO:0000313" key="2">
    <source>
        <dbReference type="Proteomes" id="UP000185944"/>
    </source>
</evidence>
<keyword evidence="2" id="KW-1185">Reference proteome</keyword>
<evidence type="ECO:0000313" key="1">
    <source>
        <dbReference type="EMBL" id="OAG31204.1"/>
    </source>
</evidence>
<sequence>MTSLREEVFTFSNTLTRSLELLDKTDNNTLVLAEILAHIGTCRKLAPECGTVLASLRASSGKKQERCFRMLLALYHLFPDLACAGAVNRQLLPFPTERLTFILLLKCAASVIEAGGALDITLVLDACEEQSFRHDTEIDYLFLQLLLVLRAKNRLMPEVITQLQKSLDGYHPPLQLAPKLIVLAAQTALQYQAPVDALCTGNRALFIRVMDAFSLAGSVCEKERLLEIAPKETQAFISAFKQFVSKEISGTDVLTVPPGKKALLQMPSLLERVKEVVGGGQSFEKAVLEIRRLLGVPAAMKR</sequence>
<dbReference type="AlphaFoldDB" id="A0A177EGV8"/>
<accession>A0A177EGV8</accession>
<protein>
    <submittedName>
        <fullName evidence="1">Uncharacterized protein</fullName>
    </submittedName>
</protein>